<organism evidence="7 8">
    <name type="scientific">Persicobacter diffluens</name>
    <dbReference type="NCBI Taxonomy" id="981"/>
    <lineage>
        <taxon>Bacteria</taxon>
        <taxon>Pseudomonadati</taxon>
        <taxon>Bacteroidota</taxon>
        <taxon>Cytophagia</taxon>
        <taxon>Cytophagales</taxon>
        <taxon>Persicobacteraceae</taxon>
        <taxon>Persicobacter</taxon>
    </lineage>
</organism>
<protein>
    <recommendedName>
        <fullName evidence="9">Glycoside hydrolase family 2</fullName>
    </recommendedName>
</protein>
<sequence>MSAKKIFFLLTLCCFQISITFAQEQIVIEDSQWRLWPDKSAEWKNDDLYLPNTFNIEELPVNAPTCGWAELRKQKEGMEVSLPTTVEQHFWGTIGLKAYEDAYGFETEDKQVKDGRYLGVSWWSKSVFIPKSAKGKKLILNIRGARLRAEVYLNQQLVGYNIISETSFQCDLSKAFIAGQNNDLDIRITNPGGQMDWIDPIFLQWGKYAFHRSHGFGGIDRGLSIEVQDKNIQMQDLYVLNTSDLDKVGVYVVLHNATDKPVKGEIEYTLYDQTGTAVKTFKSDKITIDAHQTTTVKEACQLEGAKMWTLEHPNLYQVKAQFKAKKSKLAYRTQTFGFRWFNAEGIGKDAYLSLNHQRIRLLSAISWGFWGLNGLFPSHELAKKEVMAAKNLGMNCLHFHRNIGRKEVFDLQDSLGLLRMMEPGGGRTALQNDYKLDWEGVIPASHAIDVWGKDGEAETFAQKYMEAKIIQMIRDARSHPSLVAYNLQNEVTFDLANPRIWHVLRRMQQEDPSRVITLKSGVNPEGQVTFLPYIEAPIYDKGDGFGGWIDEHTVGGPGVWKDELYKSDKEFTHRTEIKDQIVVWGEMLGAATPDNAKMMIEYINEHGGKSYDLIDQQEMNKAYGDFIKKWGFEGSYADAGELFKAIGRKSYEFWGKVIETAKLSDENDGFIMNGWESTAIENHSGLVDNQRRHKSDPALVANRVQALRSTIRLNHQAVQAGEQFLADLYLVNESHQAHAKPAKLVLRKSNKVVWSKDFSVPAFKKNKFVYPIAKQVALPATLAEGKYELSLEVSGLPTTAVANEKLTILDSKINFNPKHYRVGIVGNNPSLKAYIHDQFGMDAEYYQPKNQYDLLILSDEILIGGEARGVKVPTPIEGTGDDYLYQTEVYGDTLDMTFTVEVLANGQADVTLKYAEVYCNAPKTRMFDVALNGKVVEHDFDLFTEGGFAQAIDREYKANIIDGKLVINIPRISCNMAKMCAFKVVDANGKTQAFNLGGEAYTDVKGLKWQQYVEQTAFVPSLDFSAEGIEHHIDIPALFAKIKAGTQMLMMPLNAGAVVTYGQILEDEQALNFDGQVGNALQAWMGSWIFTKTSDLFKHLPQNTAFAGDYQIGAVDANGMIISGKNIAVDAGYARDHNRNIGAASFSVKVGDGTVIVHNFYGLGNIAKREDERISKAFAKQILVNTFNKLYSKNHRSISENLMD</sequence>
<dbReference type="SUPFAM" id="SSF49303">
    <property type="entry name" value="beta-Galactosidase/glucuronidase domain"/>
    <property type="match status" value="1"/>
</dbReference>
<dbReference type="InterPro" id="IPR013783">
    <property type="entry name" value="Ig-like_fold"/>
</dbReference>
<accession>A0AAN4W4F7</accession>
<dbReference type="InterPro" id="IPR036156">
    <property type="entry name" value="Beta-gal/glucu_dom_sf"/>
</dbReference>
<keyword evidence="2" id="KW-0378">Hydrolase</keyword>
<keyword evidence="8" id="KW-1185">Reference proteome</keyword>
<evidence type="ECO:0000313" key="7">
    <source>
        <dbReference type="EMBL" id="GJM64458.1"/>
    </source>
</evidence>
<dbReference type="GO" id="GO:0005975">
    <property type="term" value="P:carbohydrate metabolic process"/>
    <property type="evidence" value="ECO:0007669"/>
    <property type="project" value="InterPro"/>
</dbReference>
<evidence type="ECO:0000259" key="6">
    <source>
        <dbReference type="Pfam" id="PF11721"/>
    </source>
</evidence>
<evidence type="ECO:0000259" key="5">
    <source>
        <dbReference type="Pfam" id="PF00703"/>
    </source>
</evidence>
<feature type="domain" description="Glycoside hydrolase family 2 immunoglobulin-like beta-sandwich" evidence="5">
    <location>
        <begin position="246"/>
        <end position="339"/>
    </location>
</feature>
<evidence type="ECO:0008006" key="9">
    <source>
        <dbReference type="Google" id="ProtNLM"/>
    </source>
</evidence>
<dbReference type="Proteomes" id="UP001310022">
    <property type="component" value="Unassembled WGS sequence"/>
</dbReference>
<feature type="domain" description="Malectin" evidence="6">
    <location>
        <begin position="875"/>
        <end position="971"/>
    </location>
</feature>
<dbReference type="RefSeq" id="WP_338239524.1">
    <property type="nucleotide sequence ID" value="NZ_BQKE01000005.1"/>
</dbReference>
<dbReference type="SUPFAM" id="SSF51445">
    <property type="entry name" value="(Trans)glycosidases"/>
    <property type="match status" value="1"/>
</dbReference>
<dbReference type="InterPro" id="IPR051913">
    <property type="entry name" value="GH2_Domain-Containing"/>
</dbReference>
<dbReference type="Pfam" id="PF11721">
    <property type="entry name" value="Malectin"/>
    <property type="match status" value="1"/>
</dbReference>
<evidence type="ECO:0000256" key="2">
    <source>
        <dbReference type="ARBA" id="ARBA00022801"/>
    </source>
</evidence>
<dbReference type="Gene3D" id="2.60.120.430">
    <property type="entry name" value="Galactose-binding lectin"/>
    <property type="match status" value="1"/>
</dbReference>
<dbReference type="InterPro" id="IPR006102">
    <property type="entry name" value="Ig-like_GH2"/>
</dbReference>
<dbReference type="Pfam" id="PF00703">
    <property type="entry name" value="Glyco_hydro_2"/>
    <property type="match status" value="1"/>
</dbReference>
<dbReference type="GO" id="GO:0004553">
    <property type="term" value="F:hydrolase activity, hydrolyzing O-glycosyl compounds"/>
    <property type="evidence" value="ECO:0007669"/>
    <property type="project" value="InterPro"/>
</dbReference>
<dbReference type="PANTHER" id="PTHR42732:SF2">
    <property type="entry name" value="BETA-MANNOSIDASE"/>
    <property type="match status" value="1"/>
</dbReference>
<comment type="similarity">
    <text evidence="1">Belongs to the glycosyl hydrolase 2 family.</text>
</comment>
<dbReference type="Gene3D" id="2.60.40.10">
    <property type="entry name" value="Immunoglobulins"/>
    <property type="match status" value="1"/>
</dbReference>
<evidence type="ECO:0000256" key="1">
    <source>
        <dbReference type="ARBA" id="ARBA00007401"/>
    </source>
</evidence>
<dbReference type="EMBL" id="BQKE01000005">
    <property type="protein sequence ID" value="GJM64458.1"/>
    <property type="molecule type" value="Genomic_DNA"/>
</dbReference>
<proteinExistence type="inferred from homology"/>
<dbReference type="Gene3D" id="3.20.20.80">
    <property type="entry name" value="Glycosidases"/>
    <property type="match status" value="1"/>
</dbReference>
<dbReference type="InterPro" id="IPR017853">
    <property type="entry name" value="GH"/>
</dbReference>
<dbReference type="SUPFAM" id="SSF49785">
    <property type="entry name" value="Galactose-binding domain-like"/>
    <property type="match status" value="1"/>
</dbReference>
<dbReference type="PANTHER" id="PTHR42732">
    <property type="entry name" value="BETA-GALACTOSIDASE"/>
    <property type="match status" value="1"/>
</dbReference>
<dbReference type="InterPro" id="IPR008979">
    <property type="entry name" value="Galactose-bd-like_sf"/>
</dbReference>
<keyword evidence="4" id="KW-0732">Signal</keyword>
<evidence type="ECO:0000313" key="8">
    <source>
        <dbReference type="Proteomes" id="UP001310022"/>
    </source>
</evidence>
<dbReference type="Gene3D" id="2.60.120.260">
    <property type="entry name" value="Galactose-binding domain-like"/>
    <property type="match status" value="1"/>
</dbReference>
<keyword evidence="3" id="KW-0326">Glycosidase</keyword>
<evidence type="ECO:0000256" key="3">
    <source>
        <dbReference type="ARBA" id="ARBA00023295"/>
    </source>
</evidence>
<dbReference type="AlphaFoldDB" id="A0AAN4W4F7"/>
<comment type="caution">
    <text evidence="7">The sequence shown here is derived from an EMBL/GenBank/DDBJ whole genome shotgun (WGS) entry which is preliminary data.</text>
</comment>
<dbReference type="InterPro" id="IPR021720">
    <property type="entry name" value="Malectin_dom"/>
</dbReference>
<reference evidence="7 8" key="1">
    <citation type="submission" date="2021-12" db="EMBL/GenBank/DDBJ databases">
        <title>Genome sequencing of bacteria with rrn-lacking chromosome and rrn-plasmid.</title>
        <authorList>
            <person name="Anda M."/>
            <person name="Iwasaki W."/>
        </authorList>
    </citation>
    <scope>NUCLEOTIDE SEQUENCE [LARGE SCALE GENOMIC DNA]</scope>
    <source>
        <strain evidence="7 8">NBRC 15940</strain>
    </source>
</reference>
<name>A0AAN4W4F7_9BACT</name>
<feature type="chain" id="PRO_5042883813" description="Glycoside hydrolase family 2" evidence="4">
    <location>
        <begin position="23"/>
        <end position="1204"/>
    </location>
</feature>
<gene>
    <name evidence="7" type="ORF">PEDI_50100</name>
</gene>
<evidence type="ECO:0000256" key="4">
    <source>
        <dbReference type="SAM" id="SignalP"/>
    </source>
</evidence>
<feature type="signal peptide" evidence="4">
    <location>
        <begin position="1"/>
        <end position="22"/>
    </location>
</feature>